<dbReference type="Proteomes" id="UP000199114">
    <property type="component" value="Unassembled WGS sequence"/>
</dbReference>
<evidence type="ECO:0000259" key="1">
    <source>
        <dbReference type="Pfam" id="PF18545"/>
    </source>
</evidence>
<proteinExistence type="predicted"/>
<gene>
    <name evidence="2" type="ORF">SAMN04489841_2517</name>
</gene>
<dbReference type="AlphaFoldDB" id="A0A1H9JEG1"/>
<name>A0A1H9JEG1_9EURY</name>
<evidence type="ECO:0000313" key="2">
    <source>
        <dbReference type="EMBL" id="SEQ84975.1"/>
    </source>
</evidence>
<dbReference type="EMBL" id="FOFD01000003">
    <property type="protein sequence ID" value="SEQ84975.1"/>
    <property type="molecule type" value="Genomic_DNA"/>
</dbReference>
<accession>A0A1H9JEG1</accession>
<evidence type="ECO:0000313" key="3">
    <source>
        <dbReference type="Proteomes" id="UP000199114"/>
    </source>
</evidence>
<dbReference type="OrthoDB" id="271604at2157"/>
<dbReference type="Pfam" id="PF18545">
    <property type="entry name" value="HalOD1"/>
    <property type="match status" value="1"/>
</dbReference>
<keyword evidence="3" id="KW-1185">Reference proteome</keyword>
<protein>
    <recommendedName>
        <fullName evidence="1">Halobacterial output domain-containing protein</fullName>
    </recommendedName>
</protein>
<sequence length="79" mass="8801">MGGGSMTDRNSSTAYDLLCDISDRERCDIVDLPPLYRTLDPDALDSLTESDGVRIDFSYLGYDVTVDSDEIRIEPSQPH</sequence>
<dbReference type="InterPro" id="IPR040624">
    <property type="entry name" value="HalOD1"/>
</dbReference>
<reference evidence="3" key="1">
    <citation type="submission" date="2016-10" db="EMBL/GenBank/DDBJ databases">
        <authorList>
            <person name="Varghese N."/>
            <person name="Submissions S."/>
        </authorList>
    </citation>
    <scope>NUCLEOTIDE SEQUENCE [LARGE SCALE GENOMIC DNA]</scope>
    <source>
        <strain evidence="3">DSM 25055</strain>
    </source>
</reference>
<organism evidence="2 3">
    <name type="scientific">Natrinema salaciae</name>
    <dbReference type="NCBI Taxonomy" id="1186196"/>
    <lineage>
        <taxon>Archaea</taxon>
        <taxon>Methanobacteriati</taxon>
        <taxon>Methanobacteriota</taxon>
        <taxon>Stenosarchaea group</taxon>
        <taxon>Halobacteria</taxon>
        <taxon>Halobacteriales</taxon>
        <taxon>Natrialbaceae</taxon>
        <taxon>Natrinema</taxon>
    </lineage>
</organism>
<feature type="domain" description="Halobacterial output" evidence="1">
    <location>
        <begin position="21"/>
        <end position="75"/>
    </location>
</feature>